<proteinExistence type="predicted"/>
<evidence type="ECO:0000256" key="1">
    <source>
        <dbReference type="SAM" id="MobiDB-lite"/>
    </source>
</evidence>
<sequence>MRQQHHLEYHMLSRDKSHDHRQTQIERVSHGLRIHDAHTNLPARGLASTNLPARSPTIDLPVRSPTHLIHQLRTSSFATSLKCEHGTYKPTRSYPHTRVTGYEPPRSYHHVFTTTHEPTRSWHNIS</sequence>
<organism evidence="2 3">
    <name type="scientific">Vigna unguiculata</name>
    <name type="common">Cowpea</name>
    <dbReference type="NCBI Taxonomy" id="3917"/>
    <lineage>
        <taxon>Eukaryota</taxon>
        <taxon>Viridiplantae</taxon>
        <taxon>Streptophyta</taxon>
        <taxon>Embryophyta</taxon>
        <taxon>Tracheophyta</taxon>
        <taxon>Spermatophyta</taxon>
        <taxon>Magnoliopsida</taxon>
        <taxon>eudicotyledons</taxon>
        <taxon>Gunneridae</taxon>
        <taxon>Pentapetalae</taxon>
        <taxon>rosids</taxon>
        <taxon>fabids</taxon>
        <taxon>Fabales</taxon>
        <taxon>Fabaceae</taxon>
        <taxon>Papilionoideae</taxon>
        <taxon>50 kb inversion clade</taxon>
        <taxon>NPAAA clade</taxon>
        <taxon>indigoferoid/millettioid clade</taxon>
        <taxon>Phaseoleae</taxon>
        <taxon>Vigna</taxon>
    </lineage>
</organism>
<keyword evidence="3" id="KW-1185">Reference proteome</keyword>
<dbReference type="Proteomes" id="UP000501690">
    <property type="component" value="Linkage Group LG1"/>
</dbReference>
<accession>A0A4D6KXR7</accession>
<dbReference type="EMBL" id="CP039345">
    <property type="protein sequence ID" value="QCD79361.1"/>
    <property type="molecule type" value="Genomic_DNA"/>
</dbReference>
<evidence type="ECO:0000313" key="3">
    <source>
        <dbReference type="Proteomes" id="UP000501690"/>
    </source>
</evidence>
<dbReference type="AlphaFoldDB" id="A0A4D6KXR7"/>
<protein>
    <submittedName>
        <fullName evidence="2">Uncharacterized protein</fullName>
    </submittedName>
</protein>
<gene>
    <name evidence="2" type="ORF">DEO72_LG1g3000</name>
</gene>
<name>A0A4D6KXR7_VIGUN</name>
<reference evidence="2 3" key="1">
    <citation type="submission" date="2019-04" db="EMBL/GenBank/DDBJ databases">
        <title>An improved genome assembly and genetic linkage map for asparagus bean, Vigna unguiculata ssp. sesquipedialis.</title>
        <authorList>
            <person name="Xia Q."/>
            <person name="Zhang R."/>
            <person name="Dong Y."/>
        </authorList>
    </citation>
    <scope>NUCLEOTIDE SEQUENCE [LARGE SCALE GENOMIC DNA]</scope>
    <source>
        <tissue evidence="2">Leaf</tissue>
    </source>
</reference>
<feature type="region of interest" description="Disordered" evidence="1">
    <location>
        <begin position="1"/>
        <end position="24"/>
    </location>
</feature>
<evidence type="ECO:0000313" key="2">
    <source>
        <dbReference type="EMBL" id="QCD79361.1"/>
    </source>
</evidence>